<dbReference type="EMBL" id="JAACJN010000089">
    <property type="protein sequence ID" value="KAF5376623.1"/>
    <property type="molecule type" value="Genomic_DNA"/>
</dbReference>
<evidence type="ECO:0000259" key="1">
    <source>
        <dbReference type="Pfam" id="PF08506"/>
    </source>
</evidence>
<evidence type="ECO:0000313" key="2">
    <source>
        <dbReference type="EMBL" id="KAF5376623.1"/>
    </source>
</evidence>
<dbReference type="InterPro" id="IPR016024">
    <property type="entry name" value="ARM-type_fold"/>
</dbReference>
<dbReference type="Pfam" id="PF08506">
    <property type="entry name" value="Cse1"/>
    <property type="match status" value="1"/>
</dbReference>
<dbReference type="GO" id="GO:0005829">
    <property type="term" value="C:cytosol"/>
    <property type="evidence" value="ECO:0007669"/>
    <property type="project" value="TreeGrafter"/>
</dbReference>
<proteinExistence type="predicted"/>
<dbReference type="AlphaFoldDB" id="A0A8H5H4H0"/>
<dbReference type="PANTHER" id="PTHR10997">
    <property type="entry name" value="IMPORTIN-7, 8, 11"/>
    <property type="match status" value="1"/>
</dbReference>
<dbReference type="Gene3D" id="1.25.10.10">
    <property type="entry name" value="Leucine-rich Repeat Variant"/>
    <property type="match status" value="1"/>
</dbReference>
<sequence length="477" mass="52856">MLSNPPPPWKHPFSSFGLSYPPAHQLPHLLPQTLYFLNLTMVSSLKASDSYPPPSVHPSTNPSLYHPPEGAIIPNAFLRTSDAEQFSDDPLEWIRTDLAVSAAGTEGATRRQAAGDVLQALVGCGDNVEIETTRVVGGWVEKMLKEYNEGSGTKWKSKNGAIWLISSVANRGGTTGQGVTSTNKLVDAVQFFERNVFPDLQAQEGTIDEEMCAKGGVHPILKVDAVRFLYTFRNQLTKQHLLAVLPLLGKALDESQSYVTYTYAAIAIERVLGIRQNGQILFTQADVRDFAPQLLGGGRSRLVVSDPIKKRRKVTPCSTEIRVTWLLFSLRLAGFEISWYLDETYVPFMLSSDECFKPAPGLMPGSVTSGFTFSTRIANGKVCWISLVDGDWKASTVFMALDSLKGYEELSVDENLYGGRFPTWSEVREKTWKNTKRYPEVLVVGAGQNGLQIVARFRQMQIPTLVIKRNDRIGDTC</sequence>
<dbReference type="InterPro" id="IPR036188">
    <property type="entry name" value="FAD/NAD-bd_sf"/>
</dbReference>
<dbReference type="GO" id="GO:0005635">
    <property type="term" value="C:nuclear envelope"/>
    <property type="evidence" value="ECO:0007669"/>
    <property type="project" value="TreeGrafter"/>
</dbReference>
<evidence type="ECO:0000313" key="3">
    <source>
        <dbReference type="Proteomes" id="UP000518752"/>
    </source>
</evidence>
<name>A0A8H5H4H0_9AGAR</name>
<dbReference type="Proteomes" id="UP000518752">
    <property type="component" value="Unassembled WGS sequence"/>
</dbReference>
<organism evidence="2 3">
    <name type="scientific">Collybiopsis confluens</name>
    <dbReference type="NCBI Taxonomy" id="2823264"/>
    <lineage>
        <taxon>Eukaryota</taxon>
        <taxon>Fungi</taxon>
        <taxon>Dikarya</taxon>
        <taxon>Basidiomycota</taxon>
        <taxon>Agaricomycotina</taxon>
        <taxon>Agaricomycetes</taxon>
        <taxon>Agaricomycetidae</taxon>
        <taxon>Agaricales</taxon>
        <taxon>Marasmiineae</taxon>
        <taxon>Omphalotaceae</taxon>
        <taxon>Collybiopsis</taxon>
    </lineage>
</organism>
<protein>
    <recommendedName>
        <fullName evidence="1">Exportin-2 central domain-containing protein</fullName>
    </recommendedName>
</protein>
<dbReference type="OrthoDB" id="3266000at2759"/>
<dbReference type="Gene3D" id="3.50.50.60">
    <property type="entry name" value="FAD/NAD(P)-binding domain"/>
    <property type="match status" value="1"/>
</dbReference>
<dbReference type="PANTHER" id="PTHR10997:SF8">
    <property type="entry name" value="EXPORTIN-2"/>
    <property type="match status" value="1"/>
</dbReference>
<dbReference type="InterPro" id="IPR013713">
    <property type="entry name" value="XPO2_central"/>
</dbReference>
<dbReference type="InterPro" id="IPR011989">
    <property type="entry name" value="ARM-like"/>
</dbReference>
<dbReference type="GO" id="GO:0005049">
    <property type="term" value="F:nuclear export signal receptor activity"/>
    <property type="evidence" value="ECO:0007669"/>
    <property type="project" value="TreeGrafter"/>
</dbReference>
<dbReference type="GO" id="GO:0006606">
    <property type="term" value="P:protein import into nucleus"/>
    <property type="evidence" value="ECO:0007669"/>
    <property type="project" value="TreeGrafter"/>
</dbReference>
<comment type="caution">
    <text evidence="2">The sequence shown here is derived from an EMBL/GenBank/DDBJ whole genome shotgun (WGS) entry which is preliminary data.</text>
</comment>
<accession>A0A8H5H4H0</accession>
<gene>
    <name evidence="2" type="ORF">D9757_009601</name>
</gene>
<reference evidence="2 3" key="1">
    <citation type="journal article" date="2020" name="ISME J.">
        <title>Uncovering the hidden diversity of litter-decomposition mechanisms in mushroom-forming fungi.</title>
        <authorList>
            <person name="Floudas D."/>
            <person name="Bentzer J."/>
            <person name="Ahren D."/>
            <person name="Johansson T."/>
            <person name="Persson P."/>
            <person name="Tunlid A."/>
        </authorList>
    </citation>
    <scope>NUCLEOTIDE SEQUENCE [LARGE SCALE GENOMIC DNA]</scope>
    <source>
        <strain evidence="2 3">CBS 406.79</strain>
    </source>
</reference>
<feature type="domain" description="Exportin-2 central" evidence="1">
    <location>
        <begin position="69"/>
        <end position="268"/>
    </location>
</feature>
<dbReference type="SUPFAM" id="SSF48371">
    <property type="entry name" value="ARM repeat"/>
    <property type="match status" value="1"/>
</dbReference>
<keyword evidence="3" id="KW-1185">Reference proteome</keyword>
<dbReference type="GO" id="GO:0006611">
    <property type="term" value="P:protein export from nucleus"/>
    <property type="evidence" value="ECO:0007669"/>
    <property type="project" value="TreeGrafter"/>
</dbReference>